<organism evidence="1 2">
    <name type="scientific">Methylomonas fluvii</name>
    <dbReference type="NCBI Taxonomy" id="1854564"/>
    <lineage>
        <taxon>Bacteria</taxon>
        <taxon>Pseudomonadati</taxon>
        <taxon>Pseudomonadota</taxon>
        <taxon>Gammaproteobacteria</taxon>
        <taxon>Methylococcales</taxon>
        <taxon>Methylococcaceae</taxon>
        <taxon>Methylomonas</taxon>
    </lineage>
</organism>
<sequence>MNQESLISPTDLRDFTKSLGWELLKEGLSDRLYVLRNPKFPNRQLTFPMDLVAPDYAESTQRVIDKLSEILDEHPRSIRTRALNVREDSLRFRIFSEQNGDRSLPLSFTTSLVSGLQQLLKASACTVMRPRAYHPRLAFTEAQQLIEKSRFGHTEPGSFVLQVSCPIHALDIQGALPMGDESDLPFVRRVTLALKRGMEQLIFAIEGDSLDQFVESLKSTPTPILSSNLCEALTQFYDETLGNSLDISFDWSALEPISAKDSINGTLRFQRDYFGRIEEIRRELRPKEGHSIDTFIGTVERLSGEIGEGGHRSGEVILNLLLQEGESVRARVSLDPQQYQEADKAHMTEGAYIRVSGKLLPGRQPRQMTELSSFGLIQS</sequence>
<evidence type="ECO:0000313" key="1">
    <source>
        <dbReference type="EMBL" id="MBD9359681.1"/>
    </source>
</evidence>
<accession>A0ABR9DA90</accession>
<name>A0ABR9DA90_9GAMM</name>
<gene>
    <name evidence="1" type="ORF">EBB_03785</name>
</gene>
<dbReference type="RefSeq" id="WP_192392538.1">
    <property type="nucleotide sequence ID" value="NZ_CAJHIU010000001.1"/>
</dbReference>
<dbReference type="Proteomes" id="UP000641152">
    <property type="component" value="Unassembled WGS sequence"/>
</dbReference>
<reference evidence="1 2" key="1">
    <citation type="submission" date="2020-09" db="EMBL/GenBank/DDBJ databases">
        <title>Methylomonas albis sp. nov. and Methylomonas fluvii sp. nov.: Two cold-adapted methanotrophs from the River Elbe and an amended description of Methylovulum psychrotolerans strain Eb1.</title>
        <authorList>
            <person name="Bussmann I.K."/>
            <person name="Klings K.-W."/>
            <person name="Warnstedt J."/>
            <person name="Hoppert M."/>
            <person name="Saborowski A."/>
            <person name="Horn F."/>
            <person name="Liebner S."/>
        </authorList>
    </citation>
    <scope>NUCLEOTIDE SEQUENCE [LARGE SCALE GENOMIC DNA]</scope>
    <source>
        <strain evidence="1 2">EbB</strain>
    </source>
</reference>
<evidence type="ECO:0000313" key="2">
    <source>
        <dbReference type="Proteomes" id="UP000641152"/>
    </source>
</evidence>
<dbReference type="EMBL" id="JACXST010000001">
    <property type="protein sequence ID" value="MBD9359681.1"/>
    <property type="molecule type" value="Genomic_DNA"/>
</dbReference>
<keyword evidence="2" id="KW-1185">Reference proteome</keyword>
<protein>
    <submittedName>
        <fullName evidence="1">Uncharacterized protein</fullName>
    </submittedName>
</protein>
<proteinExistence type="predicted"/>
<comment type="caution">
    <text evidence="1">The sequence shown here is derived from an EMBL/GenBank/DDBJ whole genome shotgun (WGS) entry which is preliminary data.</text>
</comment>